<evidence type="ECO:0000259" key="1">
    <source>
        <dbReference type="PROSITE" id="PS50879"/>
    </source>
</evidence>
<evidence type="ECO:0000313" key="2">
    <source>
        <dbReference type="EMBL" id="CAE7350364.1"/>
    </source>
</evidence>
<feature type="non-terminal residue" evidence="2">
    <location>
        <position position="1"/>
    </location>
</feature>
<dbReference type="OrthoDB" id="416454at2759"/>
<organism evidence="2 3">
    <name type="scientific">Symbiodinium pilosum</name>
    <name type="common">Dinoflagellate</name>
    <dbReference type="NCBI Taxonomy" id="2952"/>
    <lineage>
        <taxon>Eukaryota</taxon>
        <taxon>Sar</taxon>
        <taxon>Alveolata</taxon>
        <taxon>Dinophyceae</taxon>
        <taxon>Suessiales</taxon>
        <taxon>Symbiodiniaceae</taxon>
        <taxon>Symbiodinium</taxon>
    </lineage>
</organism>
<protein>
    <submittedName>
        <fullName evidence="2">DHX57 protein</fullName>
    </submittedName>
</protein>
<dbReference type="EMBL" id="CAJNIZ010013520">
    <property type="protein sequence ID" value="CAE7350364.1"/>
    <property type="molecule type" value="Genomic_DNA"/>
</dbReference>
<gene>
    <name evidence="2" type="primary">DHX57</name>
    <name evidence="2" type="ORF">SPIL2461_LOCUS8313</name>
</gene>
<name>A0A812P4W2_SYMPI</name>
<dbReference type="Proteomes" id="UP000649617">
    <property type="component" value="Unassembled WGS sequence"/>
</dbReference>
<dbReference type="SUPFAM" id="SSF53098">
    <property type="entry name" value="Ribonuclease H-like"/>
    <property type="match status" value="1"/>
</dbReference>
<proteinExistence type="predicted"/>
<dbReference type="InterPro" id="IPR036397">
    <property type="entry name" value="RNaseH_sf"/>
</dbReference>
<dbReference type="InterPro" id="IPR012337">
    <property type="entry name" value="RNaseH-like_sf"/>
</dbReference>
<sequence>MVLAGWAFHAYMSAFCPPVRTMSFADNWSGITDTPGSLAMGLQTAHTFADSLGLTLDPGKTFVWATQSQDRAALKPLGHPVVQSARELGGFMAFGTFTRNAALKERCASLAPVWSALRRSRAPLVLKMMVLTGKCWPKALHGIEGCPLPEAEINRLRAAATKALQIRPGGVSSMLRLSINEKCDYDPGFWIVWSCVRQIRRIARAQPGFLLKWRLYMRQFDGTLYQGPVSRLIRVLSQVGWSVQEPPFVSDHEGIVHDLLRVPGTLLHRLLEHAWLHHVAAQHRHRHSMRDLSGIDLALLRSDASNLSALDTARLGSLRAGAFVSGEQQARFDLTQTGVCPTCQVADSIRHQVCECPRFAQQRVGSQSDWHHLFADGSCDPSVHADFALAAWAVVSATDALPVSCGPVPGLLQTAPRAELLAMISAARWALRFRKRCIVWADALNVVDGVADIRNLTRKSDDNDDLWDVLESLLQQMPAEDFLVRTESPFEDWVAIHNQHADTLAGFANRSRPWSLQTTRQLALEHHQHMLQVQRSLRAILFGIAAAKMSGAASPEADDAEQLEVELESTVPRPFSLEEIVPVNWRERIEATEGRIPRKFLVHVCQFLLFQDDQSTDAYHVSWLELVFMLHIDGSVVYPVAHSQG</sequence>
<accession>A0A812P4W2</accession>
<dbReference type="Gene3D" id="3.30.420.10">
    <property type="entry name" value="Ribonuclease H-like superfamily/Ribonuclease H"/>
    <property type="match status" value="1"/>
</dbReference>
<dbReference type="GO" id="GO:0004523">
    <property type="term" value="F:RNA-DNA hybrid ribonuclease activity"/>
    <property type="evidence" value="ECO:0007669"/>
    <property type="project" value="InterPro"/>
</dbReference>
<reference evidence="2" key="1">
    <citation type="submission" date="2021-02" db="EMBL/GenBank/DDBJ databases">
        <authorList>
            <person name="Dougan E. K."/>
            <person name="Rhodes N."/>
            <person name="Thang M."/>
            <person name="Chan C."/>
        </authorList>
    </citation>
    <scope>NUCLEOTIDE SEQUENCE</scope>
</reference>
<keyword evidence="3" id="KW-1185">Reference proteome</keyword>
<dbReference type="PROSITE" id="PS50879">
    <property type="entry name" value="RNASE_H_1"/>
    <property type="match status" value="1"/>
</dbReference>
<comment type="caution">
    <text evidence="2">The sequence shown here is derived from an EMBL/GenBank/DDBJ whole genome shotgun (WGS) entry which is preliminary data.</text>
</comment>
<feature type="domain" description="RNase H type-1" evidence="1">
    <location>
        <begin position="367"/>
        <end position="510"/>
    </location>
</feature>
<evidence type="ECO:0000313" key="3">
    <source>
        <dbReference type="Proteomes" id="UP000649617"/>
    </source>
</evidence>
<dbReference type="AlphaFoldDB" id="A0A812P4W2"/>
<dbReference type="GO" id="GO:0003676">
    <property type="term" value="F:nucleic acid binding"/>
    <property type="evidence" value="ECO:0007669"/>
    <property type="project" value="InterPro"/>
</dbReference>
<dbReference type="InterPro" id="IPR002156">
    <property type="entry name" value="RNaseH_domain"/>
</dbReference>